<dbReference type="EMBL" id="LIAE01007654">
    <property type="protein sequence ID" value="PAV77807.1"/>
    <property type="molecule type" value="Genomic_DNA"/>
</dbReference>
<feature type="transmembrane region" description="Helical" evidence="8">
    <location>
        <begin position="59"/>
        <end position="79"/>
    </location>
</feature>
<evidence type="ECO:0000256" key="5">
    <source>
        <dbReference type="ARBA" id="ARBA00022989"/>
    </source>
</evidence>
<feature type="transmembrane region" description="Helical" evidence="8">
    <location>
        <begin position="108"/>
        <end position="129"/>
    </location>
</feature>
<evidence type="ECO:0000256" key="2">
    <source>
        <dbReference type="ARBA" id="ARBA00005887"/>
    </source>
</evidence>
<dbReference type="FunFam" id="1.10.3430.10:FF:000008">
    <property type="entry name" value="Ammonium transporter"/>
    <property type="match status" value="1"/>
</dbReference>
<dbReference type="NCBIfam" id="TIGR00836">
    <property type="entry name" value="amt"/>
    <property type="match status" value="1"/>
</dbReference>
<dbReference type="Proteomes" id="UP000218231">
    <property type="component" value="Unassembled WGS sequence"/>
</dbReference>
<protein>
    <recommendedName>
        <fullName evidence="8">Ammonium transporter</fullName>
    </recommendedName>
</protein>
<comment type="subcellular location">
    <subcellularLocation>
        <location evidence="8">Cell membrane</location>
        <topology evidence="8">Multi-pass membrane protein</topology>
    </subcellularLocation>
    <subcellularLocation>
        <location evidence="1">Membrane</location>
        <topology evidence="1">Multi-pass membrane protein</topology>
    </subcellularLocation>
</comment>
<keyword evidence="3 8" id="KW-0813">Transport</keyword>
<dbReference type="GO" id="GO:0008519">
    <property type="term" value="F:ammonium channel activity"/>
    <property type="evidence" value="ECO:0007669"/>
    <property type="project" value="InterPro"/>
</dbReference>
<feature type="domain" description="Ammonium transporter AmtB-like" evidence="9">
    <location>
        <begin position="19"/>
        <end position="430"/>
    </location>
</feature>
<evidence type="ECO:0000256" key="4">
    <source>
        <dbReference type="ARBA" id="ARBA00022692"/>
    </source>
</evidence>
<feature type="transmembrane region" description="Helical" evidence="8">
    <location>
        <begin position="20"/>
        <end position="38"/>
    </location>
</feature>
<feature type="transmembrane region" description="Helical" evidence="8">
    <location>
        <begin position="249"/>
        <end position="266"/>
    </location>
</feature>
<keyword evidence="11" id="KW-1185">Reference proteome</keyword>
<reference evidence="10 11" key="1">
    <citation type="journal article" date="2017" name="Curr. Biol.">
        <title>Genome architecture and evolution of a unichromosomal asexual nematode.</title>
        <authorList>
            <person name="Fradin H."/>
            <person name="Zegar C."/>
            <person name="Gutwein M."/>
            <person name="Lucas J."/>
            <person name="Kovtun M."/>
            <person name="Corcoran D."/>
            <person name="Baugh L.R."/>
            <person name="Kiontke K."/>
            <person name="Gunsalus K."/>
            <person name="Fitch D.H."/>
            <person name="Piano F."/>
        </authorList>
    </citation>
    <scope>NUCLEOTIDE SEQUENCE [LARGE SCALE GENOMIC DNA]</scope>
    <source>
        <strain evidence="10">PF1309</strain>
    </source>
</reference>
<evidence type="ECO:0000256" key="7">
    <source>
        <dbReference type="ARBA" id="ARBA00023177"/>
    </source>
</evidence>
<comment type="similarity">
    <text evidence="2 8">Belongs to the ammonia transporter channel (TC 1.A.11.2) family.</text>
</comment>
<dbReference type="Pfam" id="PF00909">
    <property type="entry name" value="Ammonium_transp"/>
    <property type="match status" value="1"/>
</dbReference>
<gene>
    <name evidence="10" type="ORF">WR25_01363</name>
</gene>
<accession>A0A2A2KVB7</accession>
<dbReference type="SUPFAM" id="SSF111352">
    <property type="entry name" value="Ammonium transporter"/>
    <property type="match status" value="1"/>
</dbReference>
<evidence type="ECO:0000256" key="6">
    <source>
        <dbReference type="ARBA" id="ARBA00023136"/>
    </source>
</evidence>
<evidence type="ECO:0000313" key="11">
    <source>
        <dbReference type="Proteomes" id="UP000218231"/>
    </source>
</evidence>
<dbReference type="PROSITE" id="PS01219">
    <property type="entry name" value="AMMONIUM_TRANSP"/>
    <property type="match status" value="1"/>
</dbReference>
<feature type="transmembrane region" description="Helical" evidence="8">
    <location>
        <begin position="332"/>
        <end position="350"/>
    </location>
</feature>
<dbReference type="InterPro" id="IPR001905">
    <property type="entry name" value="Ammonium_transpt"/>
</dbReference>
<evidence type="ECO:0000256" key="8">
    <source>
        <dbReference type="RuleBase" id="RU362002"/>
    </source>
</evidence>
<feature type="transmembrane region" description="Helical" evidence="8">
    <location>
        <begin position="370"/>
        <end position="402"/>
    </location>
</feature>
<sequence length="516" mass="56190">MGVEPVGSSSETAAQDDGVWMSACSFTIFTMTSGFGLLECGRVSAKDEVNVMVKNVVDMIFGGLAYWVAGFGLTFGSYAEWSNPFVGVGDFFFDPERNDTANFNEKGLSYTMFIFQMSFATTTSTIVSAGMAERIHLKSHCFISFFITLVHAVSGHWVWAREGIFRRIGVIDSAGCSCVHLVGGVSGLVATLYLKPRRHRFGSNGNKNISDPTKAILGFFMLWWGWVAFNTASNYAVSHKQWTEGTRSAVATIMASAGGGIVTVVISRVTMRKIEIDMLIDGMLASLVSTTAGCLFYTPWQAIAVGSIGSAAALSIYPLTEWAHIDDPVGIIPVHVVGSFWGMIAPSIFLNKDYGLDTNQVTNDMQLNGLLYGGGFTLLGLQTLAACVIALWSAVCSFVILYTLQHSPIGLRISKYDEELGADLREHGLSGQNIQSYRVEKKITAQQLSAVMTTIVRWRIKARLGAQRRKRLAELTAAAREDGMQQQGYGGNAFEMRLVRRRQSNAAVNEAHTSAA</sequence>
<keyword evidence="5 8" id="KW-1133">Transmembrane helix</keyword>
<feature type="transmembrane region" description="Helical" evidence="8">
    <location>
        <begin position="278"/>
        <end position="298"/>
    </location>
</feature>
<keyword evidence="7 8" id="KW-0924">Ammonia transport</keyword>
<evidence type="ECO:0000313" key="10">
    <source>
        <dbReference type="EMBL" id="PAV77807.1"/>
    </source>
</evidence>
<feature type="transmembrane region" description="Helical" evidence="8">
    <location>
        <begin position="215"/>
        <end position="237"/>
    </location>
</feature>
<dbReference type="InterPro" id="IPR018047">
    <property type="entry name" value="Ammonium_transpt_CS"/>
</dbReference>
<dbReference type="OrthoDB" id="534912at2759"/>
<evidence type="ECO:0000259" key="9">
    <source>
        <dbReference type="Pfam" id="PF00909"/>
    </source>
</evidence>
<keyword evidence="4 8" id="KW-0812">Transmembrane</keyword>
<comment type="caution">
    <text evidence="10">The sequence shown here is derived from an EMBL/GenBank/DDBJ whole genome shotgun (WGS) entry which is preliminary data.</text>
</comment>
<dbReference type="PANTHER" id="PTHR11730:SF58">
    <property type="entry name" value="AMMONIUM TRANSPORTER"/>
    <property type="match status" value="1"/>
</dbReference>
<evidence type="ECO:0000256" key="3">
    <source>
        <dbReference type="ARBA" id="ARBA00022448"/>
    </source>
</evidence>
<evidence type="ECO:0000256" key="1">
    <source>
        <dbReference type="ARBA" id="ARBA00004141"/>
    </source>
</evidence>
<dbReference type="PANTHER" id="PTHR11730">
    <property type="entry name" value="AMMONIUM TRANSPORTER"/>
    <property type="match status" value="1"/>
</dbReference>
<keyword evidence="6 8" id="KW-0472">Membrane</keyword>
<dbReference type="InterPro" id="IPR024041">
    <property type="entry name" value="NH4_transpt_AmtB-like_dom"/>
</dbReference>
<organism evidence="10 11">
    <name type="scientific">Diploscapter pachys</name>
    <dbReference type="NCBI Taxonomy" id="2018661"/>
    <lineage>
        <taxon>Eukaryota</taxon>
        <taxon>Metazoa</taxon>
        <taxon>Ecdysozoa</taxon>
        <taxon>Nematoda</taxon>
        <taxon>Chromadorea</taxon>
        <taxon>Rhabditida</taxon>
        <taxon>Rhabditina</taxon>
        <taxon>Rhabditomorpha</taxon>
        <taxon>Rhabditoidea</taxon>
        <taxon>Rhabditidae</taxon>
        <taxon>Diploscapter</taxon>
    </lineage>
</organism>
<feature type="transmembrane region" description="Helical" evidence="8">
    <location>
        <begin position="141"/>
        <end position="159"/>
    </location>
</feature>
<dbReference type="STRING" id="2018661.A0A2A2KVB7"/>
<feature type="transmembrane region" description="Helical" evidence="8">
    <location>
        <begin position="171"/>
        <end position="194"/>
    </location>
</feature>
<dbReference type="Gene3D" id="1.10.3430.10">
    <property type="entry name" value="Ammonium transporter AmtB like domains"/>
    <property type="match status" value="1"/>
</dbReference>
<dbReference type="GO" id="GO:0005886">
    <property type="term" value="C:plasma membrane"/>
    <property type="evidence" value="ECO:0007669"/>
    <property type="project" value="UniProtKB-SubCell"/>
</dbReference>
<dbReference type="InterPro" id="IPR029020">
    <property type="entry name" value="Ammonium/urea_transptr"/>
</dbReference>
<dbReference type="AlphaFoldDB" id="A0A2A2KVB7"/>
<dbReference type="GO" id="GO:0097272">
    <property type="term" value="P:ammonium homeostasis"/>
    <property type="evidence" value="ECO:0007669"/>
    <property type="project" value="TreeGrafter"/>
</dbReference>
<proteinExistence type="inferred from homology"/>
<name>A0A2A2KVB7_9BILA</name>